<dbReference type="EMBL" id="LS423452">
    <property type="protein sequence ID" value="SPS05635.1"/>
    <property type="molecule type" value="Genomic_DNA"/>
</dbReference>
<evidence type="ECO:0000256" key="1">
    <source>
        <dbReference type="SAM" id="MobiDB-lite"/>
    </source>
</evidence>
<dbReference type="InterPro" id="IPR010985">
    <property type="entry name" value="Ribbon_hlx_hlx"/>
</dbReference>
<reference evidence="2" key="1">
    <citation type="submission" date="2018-05" db="EMBL/GenBank/DDBJ databases">
        <authorList>
            <person name="Lanie J.A."/>
            <person name="Ng W.-L."/>
            <person name="Kazmierczak K.M."/>
            <person name="Andrzejewski T.M."/>
            <person name="Davidsen T.M."/>
            <person name="Wayne K.J."/>
            <person name="Tettelin H."/>
            <person name="Glass J.I."/>
            <person name="Rusch D."/>
            <person name="Podicherti R."/>
            <person name="Tsui H.-C.T."/>
            <person name="Winkler M.E."/>
        </authorList>
    </citation>
    <scope>NUCLEOTIDE SEQUENCE</scope>
    <source>
        <strain evidence="2">KNB</strain>
    </source>
</reference>
<sequence>MNKELKTETLNLRVSLGIKQALRGIAERENRSMVNALECLVTDYYKRNKIELPKATKESRSAHANMSSQEQDEEKSEFSGFW</sequence>
<proteinExistence type="predicted"/>
<feature type="compositionally biased region" description="Basic and acidic residues" evidence="1">
    <location>
        <begin position="52"/>
        <end position="61"/>
    </location>
</feature>
<evidence type="ECO:0000313" key="2">
    <source>
        <dbReference type="EMBL" id="SPS05635.1"/>
    </source>
</evidence>
<dbReference type="AlphaFoldDB" id="A0A2X0SL20"/>
<protein>
    <submittedName>
        <fullName evidence="2">Uncharacterized protein</fullName>
    </submittedName>
</protein>
<gene>
    <name evidence="2" type="ORF">NITFAB_1225</name>
</gene>
<feature type="region of interest" description="Disordered" evidence="1">
    <location>
        <begin position="52"/>
        <end position="82"/>
    </location>
</feature>
<organism evidence="2">
    <name type="scientific">Candidatus Nitrotoga fabula</name>
    <dbReference type="NCBI Taxonomy" id="2182327"/>
    <lineage>
        <taxon>Bacteria</taxon>
        <taxon>Pseudomonadati</taxon>
        <taxon>Pseudomonadota</taxon>
        <taxon>Betaproteobacteria</taxon>
        <taxon>Nitrosomonadales</taxon>
        <taxon>Gallionellaceae</taxon>
        <taxon>Candidatus Nitrotoga</taxon>
    </lineage>
</organism>
<dbReference type="SUPFAM" id="SSF47598">
    <property type="entry name" value="Ribbon-helix-helix"/>
    <property type="match status" value="1"/>
</dbReference>
<accession>A0A2X0SL20</accession>
<dbReference type="GO" id="GO:0006355">
    <property type="term" value="P:regulation of DNA-templated transcription"/>
    <property type="evidence" value="ECO:0007669"/>
    <property type="project" value="InterPro"/>
</dbReference>
<name>A0A2X0SL20_9PROT</name>